<dbReference type="Proteomes" id="UP000308600">
    <property type="component" value="Unassembled WGS sequence"/>
</dbReference>
<dbReference type="EMBL" id="ML208281">
    <property type="protein sequence ID" value="TFK72810.1"/>
    <property type="molecule type" value="Genomic_DNA"/>
</dbReference>
<accession>A0ACD3B4U3</accession>
<proteinExistence type="predicted"/>
<name>A0ACD3B4U3_9AGAR</name>
<organism evidence="1 2">
    <name type="scientific">Pluteus cervinus</name>
    <dbReference type="NCBI Taxonomy" id="181527"/>
    <lineage>
        <taxon>Eukaryota</taxon>
        <taxon>Fungi</taxon>
        <taxon>Dikarya</taxon>
        <taxon>Basidiomycota</taxon>
        <taxon>Agaricomycotina</taxon>
        <taxon>Agaricomycetes</taxon>
        <taxon>Agaricomycetidae</taxon>
        <taxon>Agaricales</taxon>
        <taxon>Pluteineae</taxon>
        <taxon>Pluteaceae</taxon>
        <taxon>Pluteus</taxon>
    </lineage>
</organism>
<protein>
    <submittedName>
        <fullName evidence="1">Uncharacterized protein</fullName>
    </submittedName>
</protein>
<gene>
    <name evidence="1" type="ORF">BDN72DRAFT_282636</name>
</gene>
<reference evidence="1 2" key="1">
    <citation type="journal article" date="2019" name="Nat. Ecol. Evol.">
        <title>Megaphylogeny resolves global patterns of mushroom evolution.</title>
        <authorList>
            <person name="Varga T."/>
            <person name="Krizsan K."/>
            <person name="Foldi C."/>
            <person name="Dima B."/>
            <person name="Sanchez-Garcia M."/>
            <person name="Sanchez-Ramirez S."/>
            <person name="Szollosi G.J."/>
            <person name="Szarkandi J.G."/>
            <person name="Papp V."/>
            <person name="Albert L."/>
            <person name="Andreopoulos W."/>
            <person name="Angelini C."/>
            <person name="Antonin V."/>
            <person name="Barry K.W."/>
            <person name="Bougher N.L."/>
            <person name="Buchanan P."/>
            <person name="Buyck B."/>
            <person name="Bense V."/>
            <person name="Catcheside P."/>
            <person name="Chovatia M."/>
            <person name="Cooper J."/>
            <person name="Damon W."/>
            <person name="Desjardin D."/>
            <person name="Finy P."/>
            <person name="Geml J."/>
            <person name="Haridas S."/>
            <person name="Hughes K."/>
            <person name="Justo A."/>
            <person name="Karasinski D."/>
            <person name="Kautmanova I."/>
            <person name="Kiss B."/>
            <person name="Kocsube S."/>
            <person name="Kotiranta H."/>
            <person name="LaButti K.M."/>
            <person name="Lechner B.E."/>
            <person name="Liimatainen K."/>
            <person name="Lipzen A."/>
            <person name="Lukacs Z."/>
            <person name="Mihaltcheva S."/>
            <person name="Morgado L.N."/>
            <person name="Niskanen T."/>
            <person name="Noordeloos M.E."/>
            <person name="Ohm R.A."/>
            <person name="Ortiz-Santana B."/>
            <person name="Ovrebo C."/>
            <person name="Racz N."/>
            <person name="Riley R."/>
            <person name="Savchenko A."/>
            <person name="Shiryaev A."/>
            <person name="Soop K."/>
            <person name="Spirin V."/>
            <person name="Szebenyi C."/>
            <person name="Tomsovsky M."/>
            <person name="Tulloss R.E."/>
            <person name="Uehling J."/>
            <person name="Grigoriev I.V."/>
            <person name="Vagvolgyi C."/>
            <person name="Papp T."/>
            <person name="Martin F.M."/>
            <person name="Miettinen O."/>
            <person name="Hibbett D.S."/>
            <person name="Nagy L.G."/>
        </authorList>
    </citation>
    <scope>NUCLEOTIDE SEQUENCE [LARGE SCALE GENOMIC DNA]</scope>
    <source>
        <strain evidence="1 2">NL-1719</strain>
    </source>
</reference>
<evidence type="ECO:0000313" key="2">
    <source>
        <dbReference type="Proteomes" id="UP000308600"/>
    </source>
</evidence>
<sequence>MERASRWAVDSAPHRQARCNRYSHWFLTTGTKHAFRRSEDTYVEPNNGDTSVGCGQPDWSKESDLRDDVLVRNEADTPTESTICQIFSIPVEVKFANTTAIERPSSQALHFFGAEKNSTMCRDADQGPAREIKMKTLRRGANSRARSCVKNIHLDVSEPQPRVRVRVREGSGVGCWTE</sequence>
<keyword evidence="2" id="KW-1185">Reference proteome</keyword>
<evidence type="ECO:0000313" key="1">
    <source>
        <dbReference type="EMBL" id="TFK72810.1"/>
    </source>
</evidence>